<evidence type="ECO:0000256" key="8">
    <source>
        <dbReference type="PIRSR" id="PIRSR000898-2"/>
    </source>
</evidence>
<dbReference type="InterPro" id="IPR051558">
    <property type="entry name" value="Metallophosphoesterase_PAP"/>
</dbReference>
<keyword evidence="6 7" id="KW-0408">Iron</keyword>
<name>A0AAD4N1Q5_9BILA</name>
<evidence type="ECO:0000256" key="6">
    <source>
        <dbReference type="PIRNR" id="PIRNR000898"/>
    </source>
</evidence>
<feature type="binding site" evidence="7">
    <location>
        <position position="143"/>
    </location>
    <ligand>
        <name>Fe cation</name>
        <dbReference type="ChEBI" id="CHEBI:24875"/>
        <label>2</label>
    </ligand>
</feature>
<dbReference type="GO" id="GO:0046872">
    <property type="term" value="F:metal ion binding"/>
    <property type="evidence" value="ECO:0007669"/>
    <property type="project" value="UniProtKB-KW"/>
</dbReference>
<feature type="binding site" evidence="7">
    <location>
        <position position="273"/>
    </location>
    <ligand>
        <name>Fe cation</name>
        <dbReference type="ChEBI" id="CHEBI:24875"/>
        <label>2</label>
    </ligand>
</feature>
<dbReference type="FunFam" id="3.60.21.10:FF:000062">
    <property type="entry name" value="Tartrate-resistant acid phosphatase type 5"/>
    <property type="match status" value="1"/>
</dbReference>
<gene>
    <name evidence="12" type="ORF">DdX_12006</name>
</gene>
<proteinExistence type="predicted"/>
<evidence type="ECO:0000256" key="9">
    <source>
        <dbReference type="PIRSR" id="PIRSR000898-3"/>
    </source>
</evidence>
<feature type="binding site" evidence="7">
    <location>
        <position position="105"/>
    </location>
    <ligand>
        <name>Fe cation</name>
        <dbReference type="ChEBI" id="CHEBI:24875"/>
        <label>2</label>
    </ligand>
</feature>
<feature type="binding site" evidence="7">
    <location>
        <position position="65"/>
    </location>
    <ligand>
        <name>Fe cation</name>
        <dbReference type="ChEBI" id="CHEBI:24875"/>
        <label>1</label>
    </ligand>
</feature>
<evidence type="ECO:0000256" key="5">
    <source>
        <dbReference type="ARBA" id="ARBA00022801"/>
    </source>
</evidence>
<feature type="binding site" evidence="7">
    <location>
        <position position="105"/>
    </location>
    <ligand>
        <name>Fe cation</name>
        <dbReference type="ChEBI" id="CHEBI:24875"/>
        <label>1</label>
    </ligand>
</feature>
<feature type="binding site" evidence="7">
    <location>
        <position position="275"/>
    </location>
    <ligand>
        <name>Fe cation</name>
        <dbReference type="ChEBI" id="CHEBI:24875"/>
        <label>1</label>
    </ligand>
</feature>
<feature type="binding site" evidence="7">
    <location>
        <position position="238"/>
    </location>
    <ligand>
        <name>Fe cation</name>
        <dbReference type="ChEBI" id="CHEBI:24875"/>
        <label>2</label>
    </ligand>
</feature>
<dbReference type="GO" id="GO:0003993">
    <property type="term" value="F:acid phosphatase activity"/>
    <property type="evidence" value="ECO:0007669"/>
    <property type="project" value="UniProtKB-UniRule"/>
</dbReference>
<organism evidence="12 13">
    <name type="scientific">Ditylenchus destructor</name>
    <dbReference type="NCBI Taxonomy" id="166010"/>
    <lineage>
        <taxon>Eukaryota</taxon>
        <taxon>Metazoa</taxon>
        <taxon>Ecdysozoa</taxon>
        <taxon>Nematoda</taxon>
        <taxon>Chromadorea</taxon>
        <taxon>Rhabditida</taxon>
        <taxon>Tylenchina</taxon>
        <taxon>Tylenchomorpha</taxon>
        <taxon>Sphaerularioidea</taxon>
        <taxon>Anguinidae</taxon>
        <taxon>Anguininae</taxon>
        <taxon>Ditylenchus</taxon>
    </lineage>
</organism>
<dbReference type="SUPFAM" id="SSF56300">
    <property type="entry name" value="Metallo-dependent phosphatases"/>
    <property type="match status" value="1"/>
</dbReference>
<feature type="disulfide bond" evidence="8">
    <location>
        <begin position="196"/>
        <end position="252"/>
    </location>
</feature>
<evidence type="ECO:0000256" key="4">
    <source>
        <dbReference type="ARBA" id="ARBA00022729"/>
    </source>
</evidence>
<keyword evidence="8" id="KW-1015">Disulfide bond</keyword>
<sequence length="376" mass="42212">MATVLRHSCLGTSLINLFVISVATGYVTGNTIQNISLTPAGRVGCTLNEGCVVPDSKLDFLIIGDTGGLPIYPYYSYAQNQVARAMARTADKGSNSLDFVLNLGDNFYFNGVEDIYDSRFEKSFEEVYSDLALSVPWFTIAGNHDHLGNISAQLMHTNFSSKWTFPKLFYKVRYKFGSASTPTIVDILMLDTIVLCGNTKKDPNGPPPEYVELAAEQWRWIEDNLRDSDADFLLVAGHYPVYSTSEHGPFKCLIEKLDPLLRKYEVTAYFNGHDHNLQHIRLLKPGGNGKGTTMNYFVCGAASRSDRSFKNSDAVPENALIFRYPTGWNPFSQIGFSNGAFIHAEINADRMQMKFYTGKQDVKYETTLFPRRNNKR</sequence>
<reference evidence="12" key="1">
    <citation type="submission" date="2022-01" db="EMBL/GenBank/DDBJ databases">
        <title>Genome Sequence Resource for Two Populations of Ditylenchus destructor, the Migratory Endoparasitic Phytonematode.</title>
        <authorList>
            <person name="Zhang H."/>
            <person name="Lin R."/>
            <person name="Xie B."/>
        </authorList>
    </citation>
    <scope>NUCLEOTIDE SEQUENCE</scope>
    <source>
        <strain evidence="12">BazhouSP</strain>
    </source>
</reference>
<dbReference type="AlphaFoldDB" id="A0AAD4N1Q5"/>
<protein>
    <recommendedName>
        <fullName evidence="3 6">Tartrate-resistant acid phosphatase type 5</fullName>
        <ecNumber evidence="2 6">3.1.3.2</ecNumber>
    </recommendedName>
</protein>
<evidence type="ECO:0000256" key="2">
    <source>
        <dbReference type="ARBA" id="ARBA00012646"/>
    </source>
</evidence>
<feature type="glycosylation site" description="N-linked (GlcNAc...) asparagine" evidence="9">
    <location>
        <position position="149"/>
    </location>
</feature>
<keyword evidence="4 10" id="KW-0732">Signal</keyword>
<comment type="caution">
    <text evidence="12">The sequence shown here is derived from an EMBL/GenBank/DDBJ whole genome shotgun (WGS) entry which is preliminary data.</text>
</comment>
<comment type="cofactor">
    <cofactor evidence="7">
        <name>Fe cation</name>
        <dbReference type="ChEBI" id="CHEBI:24875"/>
    </cofactor>
    <text evidence="7">Binds 2 iron ions per subunit.</text>
</comment>
<accession>A0AAD4N1Q5</accession>
<evidence type="ECO:0000256" key="1">
    <source>
        <dbReference type="ARBA" id="ARBA00000032"/>
    </source>
</evidence>
<dbReference type="PANTHER" id="PTHR10161:SF14">
    <property type="entry name" value="TARTRATE-RESISTANT ACID PHOSPHATASE TYPE 5"/>
    <property type="match status" value="1"/>
</dbReference>
<dbReference type="CDD" id="cd07378">
    <property type="entry name" value="MPP_ACP5"/>
    <property type="match status" value="1"/>
</dbReference>
<evidence type="ECO:0000313" key="12">
    <source>
        <dbReference type="EMBL" id="KAI1708326.1"/>
    </source>
</evidence>
<dbReference type="InterPro" id="IPR029052">
    <property type="entry name" value="Metallo-depent_PP-like"/>
</dbReference>
<feature type="signal peptide" evidence="10">
    <location>
        <begin position="1"/>
        <end position="25"/>
    </location>
</feature>
<dbReference type="Proteomes" id="UP001201812">
    <property type="component" value="Unassembled WGS sequence"/>
</dbReference>
<dbReference type="PIRSF" id="PIRSF000898">
    <property type="entry name" value="Acid_Ptase_5"/>
    <property type="match status" value="1"/>
</dbReference>
<dbReference type="EMBL" id="JAKKPZ010000036">
    <property type="protein sequence ID" value="KAI1708326.1"/>
    <property type="molecule type" value="Genomic_DNA"/>
</dbReference>
<feature type="domain" description="Calcineurin-like phosphoesterase" evidence="11">
    <location>
        <begin position="60"/>
        <end position="276"/>
    </location>
</feature>
<feature type="binding site" evidence="7">
    <location>
        <position position="108"/>
    </location>
    <ligand>
        <name>Fe cation</name>
        <dbReference type="ChEBI" id="CHEBI:24875"/>
        <label>1</label>
    </ligand>
</feature>
<evidence type="ECO:0000256" key="3">
    <source>
        <dbReference type="ARBA" id="ARBA00015822"/>
    </source>
</evidence>
<dbReference type="Gene3D" id="3.60.21.10">
    <property type="match status" value="1"/>
</dbReference>
<feature type="chain" id="PRO_5041969432" description="Tartrate-resistant acid phosphatase type 5" evidence="10">
    <location>
        <begin position="26"/>
        <end position="376"/>
    </location>
</feature>
<evidence type="ECO:0000256" key="7">
    <source>
        <dbReference type="PIRSR" id="PIRSR000898-1"/>
    </source>
</evidence>
<dbReference type="EC" id="3.1.3.2" evidence="2 6"/>
<dbReference type="PANTHER" id="PTHR10161">
    <property type="entry name" value="TARTRATE-RESISTANT ACID PHOSPHATASE TYPE 5"/>
    <property type="match status" value="1"/>
</dbReference>
<keyword evidence="7" id="KW-0479">Metal-binding</keyword>
<comment type="catalytic activity">
    <reaction evidence="1 6">
        <text>a phosphate monoester + H2O = an alcohol + phosphate</text>
        <dbReference type="Rhea" id="RHEA:15017"/>
        <dbReference type="ChEBI" id="CHEBI:15377"/>
        <dbReference type="ChEBI" id="CHEBI:30879"/>
        <dbReference type="ChEBI" id="CHEBI:43474"/>
        <dbReference type="ChEBI" id="CHEBI:67140"/>
        <dbReference type="EC" id="3.1.3.2"/>
    </reaction>
</comment>
<dbReference type="Pfam" id="PF00149">
    <property type="entry name" value="Metallophos"/>
    <property type="match status" value="1"/>
</dbReference>
<evidence type="ECO:0000313" key="13">
    <source>
        <dbReference type="Proteomes" id="UP001201812"/>
    </source>
</evidence>
<evidence type="ECO:0000256" key="10">
    <source>
        <dbReference type="SAM" id="SignalP"/>
    </source>
</evidence>
<dbReference type="InterPro" id="IPR024927">
    <property type="entry name" value="Acid_PPase"/>
</dbReference>
<keyword evidence="13" id="KW-1185">Reference proteome</keyword>
<keyword evidence="5 6" id="KW-0378">Hydrolase</keyword>
<evidence type="ECO:0000259" key="11">
    <source>
        <dbReference type="Pfam" id="PF00149"/>
    </source>
</evidence>
<dbReference type="InterPro" id="IPR004843">
    <property type="entry name" value="Calcineurin-like_PHP"/>
</dbReference>